<evidence type="ECO:0000313" key="2">
    <source>
        <dbReference type="EMBL" id="GAG33620.1"/>
    </source>
</evidence>
<name>X0WSH6_9ZZZZ</name>
<reference evidence="2" key="1">
    <citation type="journal article" date="2014" name="Front. Microbiol.">
        <title>High frequency of phylogenetically diverse reductive dehalogenase-homologous genes in deep subseafloor sedimentary metagenomes.</title>
        <authorList>
            <person name="Kawai M."/>
            <person name="Futagami T."/>
            <person name="Toyoda A."/>
            <person name="Takaki Y."/>
            <person name="Nishi S."/>
            <person name="Hori S."/>
            <person name="Arai W."/>
            <person name="Tsubouchi T."/>
            <person name="Morono Y."/>
            <person name="Uchiyama I."/>
            <person name="Ito T."/>
            <person name="Fujiyama A."/>
            <person name="Inagaki F."/>
            <person name="Takami H."/>
        </authorList>
    </citation>
    <scope>NUCLEOTIDE SEQUENCE</scope>
    <source>
        <strain evidence="2">Expedition CK06-06</strain>
    </source>
</reference>
<dbReference type="EMBL" id="BARS01044200">
    <property type="protein sequence ID" value="GAG33620.1"/>
    <property type="molecule type" value="Genomic_DNA"/>
</dbReference>
<keyword evidence="1" id="KW-0812">Transmembrane</keyword>
<evidence type="ECO:0000256" key="1">
    <source>
        <dbReference type="SAM" id="Phobius"/>
    </source>
</evidence>
<dbReference type="AlphaFoldDB" id="X0WSH6"/>
<feature type="transmembrane region" description="Helical" evidence="1">
    <location>
        <begin position="6"/>
        <end position="27"/>
    </location>
</feature>
<feature type="transmembrane region" description="Helical" evidence="1">
    <location>
        <begin position="88"/>
        <end position="116"/>
    </location>
</feature>
<protein>
    <submittedName>
        <fullName evidence="2">Uncharacterized protein</fullName>
    </submittedName>
</protein>
<gene>
    <name evidence="2" type="ORF">S01H1_66818</name>
</gene>
<proteinExistence type="predicted"/>
<organism evidence="2">
    <name type="scientific">marine sediment metagenome</name>
    <dbReference type="NCBI Taxonomy" id="412755"/>
    <lineage>
        <taxon>unclassified sequences</taxon>
        <taxon>metagenomes</taxon>
        <taxon>ecological metagenomes</taxon>
    </lineage>
</organism>
<accession>X0WSH6</accession>
<keyword evidence="1" id="KW-0472">Membrane</keyword>
<sequence>MKVIDICATLWLSAVGIVFIRHICLWVKFGKIQNKYYYKYLEEMGDSCEDPNPSILRPKSIRANLKFQKHCRQYLDYLVAEKRLKKSFWLWALVGFVGLLAIVLIMFLSAFISGFISGLLNG</sequence>
<comment type="caution">
    <text evidence="2">The sequence shown here is derived from an EMBL/GenBank/DDBJ whole genome shotgun (WGS) entry which is preliminary data.</text>
</comment>
<keyword evidence="1" id="KW-1133">Transmembrane helix</keyword>